<dbReference type="Gene3D" id="3.40.630.30">
    <property type="match status" value="1"/>
</dbReference>
<accession>E0SAL4</accession>
<proteinExistence type="predicted"/>
<dbReference type="InterPro" id="IPR016181">
    <property type="entry name" value="Acyl_CoA_acyltransferase"/>
</dbReference>
<name>E0SAL4_DICD3</name>
<dbReference type="KEGG" id="ddd:Dda3937_01764"/>
<dbReference type="SUPFAM" id="SSF55729">
    <property type="entry name" value="Acyl-CoA N-acyltransferases (Nat)"/>
    <property type="match status" value="1"/>
</dbReference>
<gene>
    <name evidence="1" type="ordered locus">Dda3937_01764</name>
</gene>
<dbReference type="Proteomes" id="UP000006859">
    <property type="component" value="Chromosome"/>
</dbReference>
<dbReference type="STRING" id="198628.Dda3937_01764"/>
<evidence type="ECO:0000313" key="1">
    <source>
        <dbReference type="EMBL" id="ADM97072.1"/>
    </source>
</evidence>
<dbReference type="AlphaFoldDB" id="E0SAL4"/>
<keyword evidence="1" id="KW-0808">Transferase</keyword>
<dbReference type="HOGENOM" id="CLU_039297_0_0_6"/>
<evidence type="ECO:0000313" key="2">
    <source>
        <dbReference type="Proteomes" id="UP000006859"/>
    </source>
</evidence>
<organism evidence="1 2">
    <name type="scientific">Dickeya dadantii (strain 3937)</name>
    <name type="common">Erwinia chrysanthemi (strain 3937)</name>
    <dbReference type="NCBI Taxonomy" id="198628"/>
    <lineage>
        <taxon>Bacteria</taxon>
        <taxon>Pseudomonadati</taxon>
        <taxon>Pseudomonadota</taxon>
        <taxon>Gammaproteobacteria</taxon>
        <taxon>Enterobacterales</taxon>
        <taxon>Pectobacteriaceae</taxon>
        <taxon>Dickeya</taxon>
    </lineage>
</organism>
<dbReference type="EMBL" id="CP002038">
    <property type="protein sequence ID" value="ADM97072.1"/>
    <property type="molecule type" value="Genomic_DNA"/>
</dbReference>
<keyword evidence="2" id="KW-1185">Reference proteome</keyword>
<protein>
    <submittedName>
        <fullName evidence="1">Acetyltransferase, GNAT family</fullName>
    </submittedName>
</protein>
<sequence length="365" mass="42393">MVLATEFDMENLKYIPFGQVDFSDTFFDSLKSDYSHGFVEWFGKKCNSPQDKAYVLYDENNKIDGFMYLKIEEGTVEDTEPQLTAHKHLKVGTFKFNQKGTLRGQRFLKKIFDHALAEKVDDIYVTVFDKHSYLIRLFQLYGFVNVGTKTSLNGTENVLVRDMGTEELTGDLLSDYPYINNRNKERKFLLSIYPTFHTRLFPDSKLITESPDIISDVSYANSIRKIYICAMQDVLLMKAHDIIVIYRTSDNQGPAYYRSVATSLCVVEEVKTIDSFDNEEGFIKYCSRYSIFTEPELRGFYKSRKYPYVISFTYNLALPKRLNRAKLIQDVGLDPNNYWGVLKLTDDQFDRITELGEINESIIVN</sequence>
<dbReference type="GO" id="GO:0016740">
    <property type="term" value="F:transferase activity"/>
    <property type="evidence" value="ECO:0007669"/>
    <property type="project" value="UniProtKB-KW"/>
</dbReference>
<reference evidence="1 2" key="1">
    <citation type="journal article" date="2011" name="J. Bacteriol.">
        <title>Genome sequence of the plant-pathogenic bacterium Dickeya dadantii 3937.</title>
        <authorList>
            <person name="Glasner J.D."/>
            <person name="Yang C.H."/>
            <person name="Reverchon S."/>
            <person name="Hugouvieux-Cotte-Pattat N."/>
            <person name="Condemine G."/>
            <person name="Bohin J.P."/>
            <person name="Van Gijsegem F."/>
            <person name="Yang S."/>
            <person name="Franza T."/>
            <person name="Expert D."/>
            <person name="Plunkett G. III"/>
            <person name="San Francisco M.J."/>
            <person name="Charkowski A.O."/>
            <person name="Py B."/>
            <person name="Bell K."/>
            <person name="Rauscher L."/>
            <person name="Rodriguez-Palenzuela P."/>
            <person name="Toussaint A."/>
            <person name="Holeva M.C."/>
            <person name="He S.Y."/>
            <person name="Douet V."/>
            <person name="Boccara M."/>
            <person name="Blanco C."/>
            <person name="Toth I."/>
            <person name="Anderson B.D."/>
            <person name="Biehl B.S."/>
            <person name="Mau B."/>
            <person name="Flynn S.M."/>
            <person name="Barras F."/>
            <person name="Lindeberg M."/>
            <person name="Birch P.R."/>
            <person name="Tsuyumu S."/>
            <person name="Shi X."/>
            <person name="Hibbing M."/>
            <person name="Yap M.N."/>
            <person name="Carpentier M."/>
            <person name="Dassa E."/>
            <person name="Umehara M."/>
            <person name="Kim J.F."/>
            <person name="Rusch M."/>
            <person name="Soni P."/>
            <person name="Mayhew G.F."/>
            <person name="Fouts D.E."/>
            <person name="Gill S.R."/>
            <person name="Blattner F.R."/>
            <person name="Keen N.T."/>
            <person name="Perna N.T."/>
        </authorList>
    </citation>
    <scope>NUCLEOTIDE SEQUENCE [LARGE SCALE GENOMIC DNA]</scope>
    <source>
        <strain evidence="1 2">3937</strain>
    </source>
</reference>
<dbReference type="eggNOG" id="COG0456">
    <property type="taxonomic scope" value="Bacteria"/>
</dbReference>